<protein>
    <submittedName>
        <fullName evidence="2">Uncharacterized protein</fullName>
    </submittedName>
</protein>
<gene>
    <name evidence="2" type="ORF">LCGC14_3013020</name>
</gene>
<comment type="caution">
    <text evidence="2">The sequence shown here is derived from an EMBL/GenBank/DDBJ whole genome shotgun (WGS) entry which is preliminary data.</text>
</comment>
<reference evidence="2" key="1">
    <citation type="journal article" date="2015" name="Nature">
        <title>Complex archaea that bridge the gap between prokaryotes and eukaryotes.</title>
        <authorList>
            <person name="Spang A."/>
            <person name="Saw J.H."/>
            <person name="Jorgensen S.L."/>
            <person name="Zaremba-Niedzwiedzka K."/>
            <person name="Martijn J."/>
            <person name="Lind A.E."/>
            <person name="van Eijk R."/>
            <person name="Schleper C."/>
            <person name="Guy L."/>
            <person name="Ettema T.J."/>
        </authorList>
    </citation>
    <scope>NUCLEOTIDE SEQUENCE</scope>
</reference>
<feature type="non-terminal residue" evidence="2">
    <location>
        <position position="1"/>
    </location>
</feature>
<proteinExistence type="predicted"/>
<feature type="region of interest" description="Disordered" evidence="1">
    <location>
        <begin position="105"/>
        <end position="126"/>
    </location>
</feature>
<dbReference type="AlphaFoldDB" id="A0A0F8ZNS6"/>
<evidence type="ECO:0000256" key="1">
    <source>
        <dbReference type="SAM" id="MobiDB-lite"/>
    </source>
</evidence>
<evidence type="ECO:0000313" key="2">
    <source>
        <dbReference type="EMBL" id="KKK61571.1"/>
    </source>
</evidence>
<name>A0A0F8ZNS6_9ZZZZ</name>
<feature type="compositionally biased region" description="Basic residues" evidence="1">
    <location>
        <begin position="112"/>
        <end position="126"/>
    </location>
</feature>
<organism evidence="2">
    <name type="scientific">marine sediment metagenome</name>
    <dbReference type="NCBI Taxonomy" id="412755"/>
    <lineage>
        <taxon>unclassified sequences</taxon>
        <taxon>metagenomes</taxon>
        <taxon>ecological metagenomes</taxon>
    </lineage>
</organism>
<dbReference type="EMBL" id="LAZR01062412">
    <property type="protein sequence ID" value="KKK61571.1"/>
    <property type="molecule type" value="Genomic_DNA"/>
</dbReference>
<accession>A0A0F8ZNS6</accession>
<sequence length="126" mass="13822">PSGVLVADLPVEIKKAPGSMTTDEWCVWLEKQGVAVIQREGQQVLAYITRKCDELGEDGLCQLFGTSDRPQMCSGYPAHAADVQGIGFCTYNFSPVDRAEIMARNIIGQGRPKARPKKKGKKKKRG</sequence>